<dbReference type="RefSeq" id="WP_379931071.1">
    <property type="nucleotide sequence ID" value="NZ_JBHUMM010000044.1"/>
</dbReference>
<protein>
    <submittedName>
        <fullName evidence="1">Uncharacterized protein</fullName>
    </submittedName>
</protein>
<accession>A0ABW5RFT2</accession>
<comment type="caution">
    <text evidence="1">The sequence shown here is derived from an EMBL/GenBank/DDBJ whole genome shotgun (WGS) entry which is preliminary data.</text>
</comment>
<reference evidence="2" key="1">
    <citation type="journal article" date="2019" name="Int. J. Syst. Evol. Microbiol.">
        <title>The Global Catalogue of Microorganisms (GCM) 10K type strain sequencing project: providing services to taxonomists for standard genome sequencing and annotation.</title>
        <authorList>
            <consortium name="The Broad Institute Genomics Platform"/>
            <consortium name="The Broad Institute Genome Sequencing Center for Infectious Disease"/>
            <person name="Wu L."/>
            <person name="Ma J."/>
        </authorList>
    </citation>
    <scope>NUCLEOTIDE SEQUENCE [LARGE SCALE GENOMIC DNA]</scope>
    <source>
        <strain evidence="2">KCTC 33676</strain>
    </source>
</reference>
<dbReference type="Proteomes" id="UP001597497">
    <property type="component" value="Unassembled WGS sequence"/>
</dbReference>
<name>A0ABW5RFT2_9BACL</name>
<proteinExistence type="predicted"/>
<organism evidence="1 2">
    <name type="scientific">Marinicrinis sediminis</name>
    <dbReference type="NCBI Taxonomy" id="1652465"/>
    <lineage>
        <taxon>Bacteria</taxon>
        <taxon>Bacillati</taxon>
        <taxon>Bacillota</taxon>
        <taxon>Bacilli</taxon>
        <taxon>Bacillales</taxon>
        <taxon>Paenibacillaceae</taxon>
    </lineage>
</organism>
<evidence type="ECO:0000313" key="1">
    <source>
        <dbReference type="EMBL" id="MFD2673485.1"/>
    </source>
</evidence>
<dbReference type="EMBL" id="JBHUMM010000044">
    <property type="protein sequence ID" value="MFD2673485.1"/>
    <property type="molecule type" value="Genomic_DNA"/>
</dbReference>
<keyword evidence="2" id="KW-1185">Reference proteome</keyword>
<evidence type="ECO:0000313" key="2">
    <source>
        <dbReference type="Proteomes" id="UP001597497"/>
    </source>
</evidence>
<gene>
    <name evidence="1" type="ORF">ACFSUC_18205</name>
</gene>
<sequence length="177" mass="20128">MNVVKSAKVITVSILLVIFALSVLAAVYVYSSTDAMKADEDIIREHGFPNKRIVHSFEHDNRKIIFYEQLRTDQIGVVCLEKSWFSQKVKGSGGFLVRNSTNQVNWAFTQLNLDKENGLPILYGVIDSHHTQLEVEYISNGKVTVDKAIITQDSGDESFWYLILDTAFEDKPPIFHF</sequence>